<reference evidence="2 3" key="1">
    <citation type="submission" date="2017-05" db="EMBL/GenBank/DDBJ databases">
        <authorList>
            <person name="Varghese N."/>
            <person name="Submissions S."/>
        </authorList>
    </citation>
    <scope>NUCLEOTIDE SEQUENCE [LARGE SCALE GENOMIC DNA]</scope>
    <source>
        <strain evidence="2 3">DSM 15522</strain>
    </source>
</reference>
<evidence type="ECO:0000313" key="3">
    <source>
        <dbReference type="Proteomes" id="UP001157911"/>
    </source>
</evidence>
<accession>A0ABY1NAT1</accession>
<name>A0ABY1NAT1_9BACT</name>
<dbReference type="EMBL" id="FXUB01000001">
    <property type="protein sequence ID" value="SMP04310.1"/>
    <property type="molecule type" value="Genomic_DNA"/>
</dbReference>
<dbReference type="Proteomes" id="UP001157911">
    <property type="component" value="Unassembled WGS sequence"/>
</dbReference>
<evidence type="ECO:0000259" key="1">
    <source>
        <dbReference type="Pfam" id="PF03061"/>
    </source>
</evidence>
<comment type="caution">
    <text evidence="2">The sequence shown here is derived from an EMBL/GenBank/DDBJ whole genome shotgun (WGS) entry which is preliminary data.</text>
</comment>
<dbReference type="SUPFAM" id="SSF54637">
    <property type="entry name" value="Thioesterase/thiol ester dehydrase-isomerase"/>
    <property type="match status" value="1"/>
</dbReference>
<dbReference type="PANTHER" id="PTHR47260">
    <property type="entry name" value="UPF0644 PROTEIN PB2B4.06"/>
    <property type="match status" value="1"/>
</dbReference>
<proteinExistence type="predicted"/>
<dbReference type="Pfam" id="PF03061">
    <property type="entry name" value="4HBT"/>
    <property type="match status" value="1"/>
</dbReference>
<dbReference type="InterPro" id="IPR006683">
    <property type="entry name" value="Thioestr_dom"/>
</dbReference>
<dbReference type="RefSeq" id="WP_283399729.1">
    <property type="nucleotide sequence ID" value="NZ_FXUB01000001.1"/>
</dbReference>
<gene>
    <name evidence="2" type="ORF">SAMN06265339_0219</name>
</gene>
<dbReference type="InterPro" id="IPR029069">
    <property type="entry name" value="HotDog_dom_sf"/>
</dbReference>
<feature type="domain" description="Thioesterase" evidence="1">
    <location>
        <begin position="48"/>
        <end position="119"/>
    </location>
</feature>
<dbReference type="Gene3D" id="3.10.129.10">
    <property type="entry name" value="Hotdog Thioesterase"/>
    <property type="match status" value="1"/>
</dbReference>
<sequence length="135" mass="15769">MEKELIRDNFCFVCGKDNPKGMHLSFQKLEDRVYAKFSLSHYYQGYENVIHGGIIALILDEAMAYLQTYEERFLTGKLTVKYHAPLLAGEEVEVFAEVKEDRKRFKVTRAEIVRVSDRKKIAEAEALMFILKEKE</sequence>
<protein>
    <submittedName>
        <fullName evidence="2">Acyl-coenzyme A thioesterase PaaI, contains HGG motif</fullName>
    </submittedName>
</protein>
<dbReference type="InterPro" id="IPR052061">
    <property type="entry name" value="PTE-AB_protein"/>
</dbReference>
<dbReference type="CDD" id="cd03443">
    <property type="entry name" value="PaaI_thioesterase"/>
    <property type="match status" value="1"/>
</dbReference>
<keyword evidence="3" id="KW-1185">Reference proteome</keyword>
<dbReference type="PANTHER" id="PTHR47260:SF1">
    <property type="entry name" value="UPF0644 PROTEIN PB2B4.06"/>
    <property type="match status" value="1"/>
</dbReference>
<evidence type="ECO:0000313" key="2">
    <source>
        <dbReference type="EMBL" id="SMP04310.1"/>
    </source>
</evidence>
<organism evidence="2 3">
    <name type="scientific">Desulfurobacterium pacificum</name>
    <dbReference type="NCBI Taxonomy" id="240166"/>
    <lineage>
        <taxon>Bacteria</taxon>
        <taxon>Pseudomonadati</taxon>
        <taxon>Aquificota</taxon>
        <taxon>Aquificia</taxon>
        <taxon>Desulfurobacteriales</taxon>
        <taxon>Desulfurobacteriaceae</taxon>
        <taxon>Desulfurobacterium</taxon>
    </lineage>
</organism>